<evidence type="ECO:0000256" key="3">
    <source>
        <dbReference type="ARBA" id="ARBA00022676"/>
    </source>
</evidence>
<comment type="caution">
    <text evidence="8">The sequence shown here is derived from an EMBL/GenBank/DDBJ whole genome shotgun (WGS) entry which is preliminary data.</text>
</comment>
<keyword evidence="3" id="KW-0328">Glycosyltransferase</keyword>
<evidence type="ECO:0000256" key="1">
    <source>
        <dbReference type="ARBA" id="ARBA00004323"/>
    </source>
</evidence>
<dbReference type="GO" id="GO:0000139">
    <property type="term" value="C:Golgi membrane"/>
    <property type="evidence" value="ECO:0007669"/>
    <property type="project" value="UniProtKB-SubCell"/>
</dbReference>
<evidence type="ECO:0000256" key="4">
    <source>
        <dbReference type="ARBA" id="ARBA00022968"/>
    </source>
</evidence>
<evidence type="ECO:0000256" key="6">
    <source>
        <dbReference type="SAM" id="MobiDB-lite"/>
    </source>
</evidence>
<feature type="compositionally biased region" description="Low complexity" evidence="6">
    <location>
        <begin position="214"/>
        <end position="230"/>
    </location>
</feature>
<sequence>NPKVRIFGAHNYDLPLVDTYIPRPIWGPRHRPLLVVPREPSSSPLPKVYVYELPSRYNKDWLSDPRCGSHLFASEVAIHEALLGYPGRAVDPDDADFFFVPVYVSCNFSTPNGFPSLHHARPLLSSAVDFVSSRFPFWNRSHGRDHVVVASHDYGACFHAMVTINYPVLLFGFAYLCGLTHGSTMLAGRCCDGGRDTGVLGEVDHPADVRGAVAAPLPASRARSDSSLRAAGHRRRAAGAREGQAQHLRLLSRQDGGPSQERQRPLLRQVTMNSRRQEETMSSSRVIADDYMVSDGCRRVRTEIWRRYNANPRFRLQRKRSGDYRAEMARSVFCLCPLGWAPWSPRLVESVALGCVPVIIADNIRLPFPEAVRWPEISVTVAEADVGRLEATLDHVAATNLSAIQRNLWDPARRRALLFHRPMEQGDATWHVLRALEGMRPRRRLSRPRGGGANRHVEVARRSYTGSGHGRLRSHHEPVA</sequence>
<proteinExistence type="inferred from homology"/>
<organism evidence="8 9">
    <name type="scientific">Ensete ventricosum</name>
    <name type="common">Abyssinian banana</name>
    <name type="synonym">Musa ensete</name>
    <dbReference type="NCBI Taxonomy" id="4639"/>
    <lineage>
        <taxon>Eukaryota</taxon>
        <taxon>Viridiplantae</taxon>
        <taxon>Streptophyta</taxon>
        <taxon>Embryophyta</taxon>
        <taxon>Tracheophyta</taxon>
        <taxon>Spermatophyta</taxon>
        <taxon>Magnoliopsida</taxon>
        <taxon>Liliopsida</taxon>
        <taxon>Zingiberales</taxon>
        <taxon>Musaceae</taxon>
        <taxon>Ensete</taxon>
    </lineage>
</organism>
<evidence type="ECO:0000256" key="2">
    <source>
        <dbReference type="ARBA" id="ARBA00010271"/>
    </source>
</evidence>
<dbReference type="GO" id="GO:0016757">
    <property type="term" value="F:glycosyltransferase activity"/>
    <property type="evidence" value="ECO:0007669"/>
    <property type="project" value="UniProtKB-KW"/>
</dbReference>
<dbReference type="InterPro" id="IPR040911">
    <property type="entry name" value="Exostosin_GT47"/>
</dbReference>
<dbReference type="Proteomes" id="UP000287651">
    <property type="component" value="Unassembled WGS sequence"/>
</dbReference>
<feature type="compositionally biased region" description="Polar residues" evidence="6">
    <location>
        <begin position="270"/>
        <end position="281"/>
    </location>
</feature>
<feature type="region of interest" description="Disordered" evidence="6">
    <location>
        <begin position="442"/>
        <end position="480"/>
    </location>
</feature>
<accession>A0A427AWJ1</accession>
<gene>
    <name evidence="8" type="ORF">B296_00008404</name>
</gene>
<name>A0A427AWJ1_ENSVE</name>
<evidence type="ECO:0000256" key="5">
    <source>
        <dbReference type="ARBA" id="ARBA00023034"/>
    </source>
</evidence>
<feature type="non-terminal residue" evidence="8">
    <location>
        <position position="1"/>
    </location>
</feature>
<comment type="subcellular location">
    <subcellularLocation>
        <location evidence="1">Golgi apparatus membrane</location>
        <topology evidence="1">Single-pass type II membrane protein</topology>
    </subcellularLocation>
</comment>
<reference evidence="8 9" key="1">
    <citation type="journal article" date="2014" name="Agronomy (Basel)">
        <title>A Draft Genome Sequence for Ensete ventricosum, the Drought-Tolerant Tree Against Hunger.</title>
        <authorList>
            <person name="Harrison J."/>
            <person name="Moore K.A."/>
            <person name="Paszkiewicz K."/>
            <person name="Jones T."/>
            <person name="Grant M."/>
            <person name="Ambacheew D."/>
            <person name="Muzemil S."/>
            <person name="Studholme D.J."/>
        </authorList>
    </citation>
    <scope>NUCLEOTIDE SEQUENCE [LARGE SCALE GENOMIC DNA]</scope>
</reference>
<feature type="region of interest" description="Disordered" evidence="6">
    <location>
        <begin position="214"/>
        <end position="281"/>
    </location>
</feature>
<dbReference type="AlphaFoldDB" id="A0A427AWJ1"/>
<dbReference type="PANTHER" id="PTHR11062">
    <property type="entry name" value="EXOSTOSIN HEPARAN SULFATE GLYCOSYLTRANSFERASE -RELATED"/>
    <property type="match status" value="1"/>
</dbReference>
<comment type="similarity">
    <text evidence="2">Belongs to the glycosyltransferase 47 family.</text>
</comment>
<evidence type="ECO:0000313" key="9">
    <source>
        <dbReference type="Proteomes" id="UP000287651"/>
    </source>
</evidence>
<dbReference type="GO" id="GO:0010417">
    <property type="term" value="P:glucuronoxylan biosynthetic process"/>
    <property type="evidence" value="ECO:0007669"/>
    <property type="project" value="TreeGrafter"/>
</dbReference>
<evidence type="ECO:0000313" key="8">
    <source>
        <dbReference type="EMBL" id="RRT80487.1"/>
    </source>
</evidence>
<feature type="domain" description="Exostosin GT47" evidence="7">
    <location>
        <begin position="265"/>
        <end position="393"/>
    </location>
</feature>
<dbReference type="EMBL" id="AMZH03001129">
    <property type="protein sequence ID" value="RRT80487.1"/>
    <property type="molecule type" value="Genomic_DNA"/>
</dbReference>
<dbReference type="InterPro" id="IPR004263">
    <property type="entry name" value="Exostosin"/>
</dbReference>
<keyword evidence="4" id="KW-0812">Transmembrane</keyword>
<evidence type="ECO:0000259" key="7">
    <source>
        <dbReference type="Pfam" id="PF03016"/>
    </source>
</evidence>
<protein>
    <recommendedName>
        <fullName evidence="7">Exostosin GT47 domain-containing protein</fullName>
    </recommendedName>
</protein>
<feature type="domain" description="Exostosin GT47" evidence="7">
    <location>
        <begin position="46"/>
        <end position="159"/>
    </location>
</feature>
<dbReference type="Pfam" id="PF03016">
    <property type="entry name" value="Exostosin_GT47"/>
    <property type="match status" value="2"/>
</dbReference>
<dbReference type="PANTHER" id="PTHR11062:SF229">
    <property type="entry name" value="GLUCURONOXYLAN GLUCURONOSYLTRANSFERASE IRX7-RELATED"/>
    <property type="match status" value="1"/>
</dbReference>
<keyword evidence="4" id="KW-0735">Signal-anchor</keyword>
<keyword evidence="3" id="KW-0808">Transferase</keyword>
<keyword evidence="5" id="KW-0333">Golgi apparatus</keyword>